<dbReference type="Pfam" id="PF13450">
    <property type="entry name" value="NAD_binding_8"/>
    <property type="match status" value="1"/>
</dbReference>
<comment type="caution">
    <text evidence="2">The sequence shown here is derived from an EMBL/GenBank/DDBJ whole genome shotgun (WGS) entry which is preliminary data.</text>
</comment>
<feature type="region of interest" description="Disordered" evidence="1">
    <location>
        <begin position="85"/>
        <end position="115"/>
    </location>
</feature>
<dbReference type="SUPFAM" id="SSF51905">
    <property type="entry name" value="FAD/NAD(P)-binding domain"/>
    <property type="match status" value="1"/>
</dbReference>
<evidence type="ECO:0000256" key="1">
    <source>
        <dbReference type="SAM" id="MobiDB-lite"/>
    </source>
</evidence>
<dbReference type="InterPro" id="IPR036188">
    <property type="entry name" value="FAD/NAD-bd_sf"/>
</dbReference>
<sequence>MASTTTISTKAIVIVGGGLAGLTAAYHLHRNGLDFTLVEARERLGGRILTADPQTDVSHDGFDLRPSWLARHASVGSGICTRVGGSIRPGRAGSVWQAANSTQRSRLSGWGHRSR</sequence>
<evidence type="ECO:0000313" key="3">
    <source>
        <dbReference type="Proteomes" id="UP000471190"/>
    </source>
</evidence>
<dbReference type="GO" id="GO:0016491">
    <property type="term" value="F:oxidoreductase activity"/>
    <property type="evidence" value="ECO:0007669"/>
    <property type="project" value="TreeGrafter"/>
</dbReference>
<dbReference type="EMBL" id="JAADZA010000070">
    <property type="protein sequence ID" value="NEV15211.1"/>
    <property type="molecule type" value="Genomic_DNA"/>
</dbReference>
<geneLocation type="plasmid" evidence="2">
    <name>pA12b</name>
</geneLocation>
<organism evidence="2 3">
    <name type="scientific">Rhizobium tropici</name>
    <dbReference type="NCBI Taxonomy" id="398"/>
    <lineage>
        <taxon>Bacteria</taxon>
        <taxon>Pseudomonadati</taxon>
        <taxon>Pseudomonadota</taxon>
        <taxon>Alphaproteobacteria</taxon>
        <taxon>Hyphomicrobiales</taxon>
        <taxon>Rhizobiaceae</taxon>
        <taxon>Rhizobium/Agrobacterium group</taxon>
        <taxon>Rhizobium</taxon>
    </lineage>
</organism>
<dbReference type="Proteomes" id="UP000471190">
    <property type="component" value="Unassembled WGS sequence"/>
</dbReference>
<proteinExistence type="predicted"/>
<name>A0A6P1CFN8_RHITR</name>
<dbReference type="GeneID" id="32531444"/>
<protein>
    <submittedName>
        <fullName evidence="2">FAD-dependent oxidoreductase</fullName>
    </submittedName>
</protein>
<keyword evidence="2" id="KW-0614">Plasmid</keyword>
<reference evidence="2 3" key="1">
    <citation type="submission" date="2020-02" db="EMBL/GenBank/DDBJ databases">
        <title>Draft genome sequence of Rhizobium tropici.</title>
        <authorList>
            <person name="Khayi S."/>
            <person name="Jemo M."/>
        </authorList>
    </citation>
    <scope>NUCLEOTIDE SEQUENCE [LARGE SCALE GENOMIC DNA]</scope>
    <source>
        <strain evidence="2 3">A12</strain>
        <plasmid evidence="2">pA12b</plasmid>
    </source>
</reference>
<feature type="compositionally biased region" description="Polar residues" evidence="1">
    <location>
        <begin position="97"/>
        <end position="106"/>
    </location>
</feature>
<gene>
    <name evidence="2" type="ORF">GXW80_30075</name>
</gene>
<dbReference type="Gene3D" id="3.50.50.60">
    <property type="entry name" value="FAD/NAD(P)-binding domain"/>
    <property type="match status" value="1"/>
</dbReference>
<dbReference type="PANTHER" id="PTHR10742:SF410">
    <property type="entry name" value="LYSINE-SPECIFIC HISTONE DEMETHYLASE 2"/>
    <property type="match status" value="1"/>
</dbReference>
<dbReference type="InterPro" id="IPR050281">
    <property type="entry name" value="Flavin_monoamine_oxidase"/>
</dbReference>
<accession>A0A6P1CFN8</accession>
<dbReference type="AlphaFoldDB" id="A0A6P1CFN8"/>
<evidence type="ECO:0000313" key="2">
    <source>
        <dbReference type="EMBL" id="NEV15211.1"/>
    </source>
</evidence>
<dbReference type="PANTHER" id="PTHR10742">
    <property type="entry name" value="FLAVIN MONOAMINE OXIDASE"/>
    <property type="match status" value="1"/>
</dbReference>
<dbReference type="RefSeq" id="WP_081598424.1">
    <property type="nucleotide sequence ID" value="NZ_JAADZA010000070.1"/>
</dbReference>